<dbReference type="InterPro" id="IPR041664">
    <property type="entry name" value="AAA_16"/>
</dbReference>
<dbReference type="Gene3D" id="1.10.10.10">
    <property type="entry name" value="Winged helix-like DNA-binding domain superfamily/Winged helix DNA-binding domain"/>
    <property type="match status" value="1"/>
</dbReference>
<organism evidence="5 6">
    <name type="scientific">Saccharothrix texasensis</name>
    <dbReference type="NCBI Taxonomy" id="103734"/>
    <lineage>
        <taxon>Bacteria</taxon>
        <taxon>Bacillati</taxon>
        <taxon>Actinomycetota</taxon>
        <taxon>Actinomycetes</taxon>
        <taxon>Pseudonocardiales</taxon>
        <taxon>Pseudonocardiaceae</taxon>
        <taxon>Saccharothrix</taxon>
    </lineage>
</organism>
<dbReference type="InterPro" id="IPR036388">
    <property type="entry name" value="WH-like_DNA-bd_sf"/>
</dbReference>
<dbReference type="Pfam" id="PF12862">
    <property type="entry name" value="ANAPC5"/>
    <property type="match status" value="3"/>
</dbReference>
<evidence type="ECO:0000256" key="1">
    <source>
        <dbReference type="ARBA" id="ARBA00005820"/>
    </source>
</evidence>
<dbReference type="InterPro" id="IPR027417">
    <property type="entry name" value="P-loop_NTPase"/>
</dbReference>
<dbReference type="Pfam" id="PF13191">
    <property type="entry name" value="AAA_16"/>
    <property type="match status" value="1"/>
</dbReference>
<dbReference type="SMART" id="SM00028">
    <property type="entry name" value="TPR"/>
    <property type="match status" value="3"/>
</dbReference>
<dbReference type="Proteomes" id="UP000268727">
    <property type="component" value="Unassembled WGS sequence"/>
</dbReference>
<dbReference type="InterPro" id="IPR001867">
    <property type="entry name" value="OmpR/PhoB-type_DNA-bd"/>
</dbReference>
<evidence type="ECO:0000313" key="5">
    <source>
        <dbReference type="EMBL" id="ROP41912.1"/>
    </source>
</evidence>
<name>A0A3N1HHY0_9PSEU</name>
<dbReference type="AlphaFoldDB" id="A0A3N1HHY0"/>
<dbReference type="GO" id="GO:0006355">
    <property type="term" value="P:regulation of DNA-templated transcription"/>
    <property type="evidence" value="ECO:0007669"/>
    <property type="project" value="InterPro"/>
</dbReference>
<dbReference type="SMART" id="SM01043">
    <property type="entry name" value="BTAD"/>
    <property type="match status" value="1"/>
</dbReference>
<dbReference type="InterPro" id="IPR019734">
    <property type="entry name" value="TPR_rpt"/>
</dbReference>
<accession>A0A3N1HHY0</accession>
<evidence type="ECO:0000259" key="4">
    <source>
        <dbReference type="SMART" id="SM01043"/>
    </source>
</evidence>
<dbReference type="InterPro" id="IPR016032">
    <property type="entry name" value="Sig_transdc_resp-reg_C-effctor"/>
</dbReference>
<comment type="similarity">
    <text evidence="1">Belongs to the AfsR/DnrI/RedD regulatory family.</text>
</comment>
<dbReference type="InterPro" id="IPR011990">
    <property type="entry name" value="TPR-like_helical_dom_sf"/>
</dbReference>
<comment type="caution">
    <text evidence="5">The sequence shown here is derived from an EMBL/GenBank/DDBJ whole genome shotgun (WGS) entry which is preliminary data.</text>
</comment>
<gene>
    <name evidence="5" type="ORF">EDD40_7395</name>
</gene>
<dbReference type="OrthoDB" id="134985at2"/>
<protein>
    <submittedName>
        <fullName evidence="5">ATP/maltotriose-dependent transcriptional regulator MalT</fullName>
    </submittedName>
</protein>
<evidence type="ECO:0000313" key="6">
    <source>
        <dbReference type="Proteomes" id="UP000268727"/>
    </source>
</evidence>
<dbReference type="Pfam" id="PF25873">
    <property type="entry name" value="WHD_MalT"/>
    <property type="match status" value="1"/>
</dbReference>
<proteinExistence type="inferred from homology"/>
<dbReference type="GO" id="GO:0003677">
    <property type="term" value="F:DNA binding"/>
    <property type="evidence" value="ECO:0007669"/>
    <property type="project" value="UniProtKB-KW"/>
</dbReference>
<keyword evidence="6" id="KW-1185">Reference proteome</keyword>
<dbReference type="SMART" id="SM00862">
    <property type="entry name" value="Trans_reg_C"/>
    <property type="match status" value="1"/>
</dbReference>
<dbReference type="InterPro" id="IPR059106">
    <property type="entry name" value="WHD_MalT"/>
</dbReference>
<dbReference type="SUPFAM" id="SSF46894">
    <property type="entry name" value="C-terminal effector domain of the bipartite response regulators"/>
    <property type="match status" value="1"/>
</dbReference>
<dbReference type="InterPro" id="IPR026000">
    <property type="entry name" value="Apc5_dom"/>
</dbReference>
<reference evidence="5 6" key="1">
    <citation type="submission" date="2018-11" db="EMBL/GenBank/DDBJ databases">
        <title>Sequencing the genomes of 1000 actinobacteria strains.</title>
        <authorList>
            <person name="Klenk H.-P."/>
        </authorList>
    </citation>
    <scope>NUCLEOTIDE SEQUENCE [LARGE SCALE GENOMIC DNA]</scope>
    <source>
        <strain evidence="5 6">DSM 44231</strain>
    </source>
</reference>
<dbReference type="Gene3D" id="1.25.40.10">
    <property type="entry name" value="Tetratricopeptide repeat domain"/>
    <property type="match status" value="4"/>
</dbReference>
<dbReference type="GO" id="GO:0000160">
    <property type="term" value="P:phosphorelay signal transduction system"/>
    <property type="evidence" value="ECO:0007669"/>
    <property type="project" value="InterPro"/>
</dbReference>
<dbReference type="InterPro" id="IPR051677">
    <property type="entry name" value="AfsR-DnrI-RedD_regulator"/>
</dbReference>
<dbReference type="PANTHER" id="PTHR35807">
    <property type="entry name" value="TRANSCRIPTIONAL REGULATOR REDD-RELATED"/>
    <property type="match status" value="1"/>
</dbReference>
<evidence type="ECO:0000259" key="3">
    <source>
        <dbReference type="SMART" id="SM00862"/>
    </source>
</evidence>
<dbReference type="EMBL" id="RJKM01000001">
    <property type="protein sequence ID" value="ROP41912.1"/>
    <property type="molecule type" value="Genomic_DNA"/>
</dbReference>
<keyword evidence="2" id="KW-0238">DNA-binding</keyword>
<dbReference type="SUPFAM" id="SSF48452">
    <property type="entry name" value="TPR-like"/>
    <property type="match status" value="3"/>
</dbReference>
<dbReference type="Pfam" id="PF03704">
    <property type="entry name" value="BTAD"/>
    <property type="match status" value="1"/>
</dbReference>
<dbReference type="InterPro" id="IPR005158">
    <property type="entry name" value="BTAD"/>
</dbReference>
<evidence type="ECO:0000256" key="2">
    <source>
        <dbReference type="ARBA" id="ARBA00023125"/>
    </source>
</evidence>
<feature type="domain" description="OmpR/PhoB-type" evidence="3">
    <location>
        <begin position="848"/>
        <end position="928"/>
    </location>
</feature>
<feature type="domain" description="Bacterial transcriptional activator" evidence="4">
    <location>
        <begin position="935"/>
        <end position="1067"/>
    </location>
</feature>
<dbReference type="RefSeq" id="WP_123746938.1">
    <property type="nucleotide sequence ID" value="NZ_RJKM01000001.1"/>
</dbReference>
<dbReference type="SUPFAM" id="SSF52540">
    <property type="entry name" value="P-loop containing nucleoside triphosphate hydrolases"/>
    <property type="match status" value="1"/>
</dbReference>
<sequence>MTTPTSAQALARPRLDHLLAAARTVRLTTVIAPAGYGKTTLLADWAARVPVAWHAVTEQDRSPQVLLAGLVAALRTALPELGFDPPTALADDDAAGAAGRTNRAHAMAAALCEAVSAVPPRSGDPLLLVLDDAHLIDPTAASRELVEALCLQAPPGLRVVLAGRTAPPFPVLRLRGRSEVLEVTAAQLAFAEQETARLLGDPARAAAVHRATGGWPVAVRMVAEALRREPAPAWSADLPHDRALYDYLAHEIFEREPHPVRELLAVVALFERCTPELLAALGFADAERVLTGLVDRGLFVERLVSAPGWFGLIPLAKVFVSGRFPLDGPRLRSLVAAAAEWFATHGHLAEAFAALAALPDREPVRRLLVERGEQLLHSGGTDTLLAAVELMPSEERDPALWQMAGAAHHVRGEWGRALACLQRAAEHTDRTAPALALRVAAIHYFSGAPDDALLACGRCAFSGSDPAAESGVRSIAASAHWARGDVAVGRAEVGAAMDLARESGDDAALAAAHTVLAMIADAEGDRVAIARHYELALTHARLAGDVLAETRIRVNRAAHFVHEADHRAALTELDTALRLAELTGFTSYRALALNNRGAALLALGRLDEAAADLQAARTVYTRTGSRLASLALESLGEIHRLRGDRVQAEVALTEAARLAEENDAAPQLVPALAGLATVLAEDDPAAAGEAVRRALARGTGFGYPLALLAAARVALARGDRAEAAARAEEARAVAARRGDRAALAESLTLIGRAHPDRDQALVALDQAGVLWREIGNPLGDIAVATARAAVLGGADGRAMAEVAAQAARRAGALGLATRAEAVAQACLDSGQPAVSVQTLGGFRVLRGGEPVPATAWQSRKARDLLKILVSRRGRPTSREVLMAMLWPDEPPQRVANRFSVALSTARLVLDPRRGDRHGIVADADQVRLDPAVVEVDVLRFLADAQAGLAGRGRQPMAAAPLLAAAEARYAGDFLEEEPYADWAAELRADARLTYLQVASALAEEAEAGGEHVAAGRYCLRVLERDRYDETAHLTLVRTLAAQGGHGEARRRYRAYVARMREIGVEPRPFPGPTPVHRSR</sequence>
<dbReference type="PANTHER" id="PTHR35807:SF2">
    <property type="entry name" value="TRANSCRIPTIONAL ACTIVATOR DOMAIN"/>
    <property type="match status" value="1"/>
</dbReference>